<organism evidence="2 3">
    <name type="scientific">Punctularia strigosozonata (strain HHB-11173)</name>
    <name type="common">White-rot fungus</name>
    <dbReference type="NCBI Taxonomy" id="741275"/>
    <lineage>
        <taxon>Eukaryota</taxon>
        <taxon>Fungi</taxon>
        <taxon>Dikarya</taxon>
        <taxon>Basidiomycota</taxon>
        <taxon>Agaricomycotina</taxon>
        <taxon>Agaricomycetes</taxon>
        <taxon>Corticiales</taxon>
        <taxon>Punctulariaceae</taxon>
        <taxon>Punctularia</taxon>
    </lineage>
</organism>
<keyword evidence="3" id="KW-1185">Reference proteome</keyword>
<dbReference type="AlphaFoldDB" id="R7S095"/>
<accession>R7S095</accession>
<evidence type="ECO:0000256" key="1">
    <source>
        <dbReference type="SAM" id="MobiDB-lite"/>
    </source>
</evidence>
<dbReference type="OMA" id="RFESTHI"/>
<dbReference type="RefSeq" id="XP_007389080.1">
    <property type="nucleotide sequence ID" value="XM_007389018.1"/>
</dbReference>
<feature type="compositionally biased region" description="Polar residues" evidence="1">
    <location>
        <begin position="103"/>
        <end position="136"/>
    </location>
</feature>
<evidence type="ECO:0000313" key="3">
    <source>
        <dbReference type="Proteomes" id="UP000054196"/>
    </source>
</evidence>
<feature type="region of interest" description="Disordered" evidence="1">
    <location>
        <begin position="95"/>
        <end position="140"/>
    </location>
</feature>
<proteinExistence type="predicted"/>
<dbReference type="EMBL" id="JH687559">
    <property type="protein sequence ID" value="EIN03795.1"/>
    <property type="molecule type" value="Genomic_DNA"/>
</dbReference>
<reference evidence="3" key="1">
    <citation type="journal article" date="2012" name="Science">
        <title>The Paleozoic origin of enzymatic lignin decomposition reconstructed from 31 fungal genomes.</title>
        <authorList>
            <person name="Floudas D."/>
            <person name="Binder M."/>
            <person name="Riley R."/>
            <person name="Barry K."/>
            <person name="Blanchette R.A."/>
            <person name="Henrissat B."/>
            <person name="Martinez A.T."/>
            <person name="Otillar R."/>
            <person name="Spatafora J.W."/>
            <person name="Yadav J.S."/>
            <person name="Aerts A."/>
            <person name="Benoit I."/>
            <person name="Boyd A."/>
            <person name="Carlson A."/>
            <person name="Copeland A."/>
            <person name="Coutinho P.M."/>
            <person name="de Vries R.P."/>
            <person name="Ferreira P."/>
            <person name="Findley K."/>
            <person name="Foster B."/>
            <person name="Gaskell J."/>
            <person name="Glotzer D."/>
            <person name="Gorecki P."/>
            <person name="Heitman J."/>
            <person name="Hesse C."/>
            <person name="Hori C."/>
            <person name="Igarashi K."/>
            <person name="Jurgens J.A."/>
            <person name="Kallen N."/>
            <person name="Kersten P."/>
            <person name="Kohler A."/>
            <person name="Kuees U."/>
            <person name="Kumar T.K.A."/>
            <person name="Kuo A."/>
            <person name="LaButti K."/>
            <person name="Larrondo L.F."/>
            <person name="Lindquist E."/>
            <person name="Ling A."/>
            <person name="Lombard V."/>
            <person name="Lucas S."/>
            <person name="Lundell T."/>
            <person name="Martin R."/>
            <person name="McLaughlin D.J."/>
            <person name="Morgenstern I."/>
            <person name="Morin E."/>
            <person name="Murat C."/>
            <person name="Nagy L.G."/>
            <person name="Nolan M."/>
            <person name="Ohm R.A."/>
            <person name="Patyshakuliyeva A."/>
            <person name="Rokas A."/>
            <person name="Ruiz-Duenas F.J."/>
            <person name="Sabat G."/>
            <person name="Salamov A."/>
            <person name="Samejima M."/>
            <person name="Schmutz J."/>
            <person name="Slot J.C."/>
            <person name="St John F."/>
            <person name="Stenlid J."/>
            <person name="Sun H."/>
            <person name="Sun S."/>
            <person name="Syed K."/>
            <person name="Tsang A."/>
            <person name="Wiebenga A."/>
            <person name="Young D."/>
            <person name="Pisabarro A."/>
            <person name="Eastwood D.C."/>
            <person name="Martin F."/>
            <person name="Cullen D."/>
            <person name="Grigoriev I.V."/>
            <person name="Hibbett D.S."/>
        </authorList>
    </citation>
    <scope>NUCLEOTIDE SEQUENCE [LARGE SCALE GENOMIC DNA]</scope>
    <source>
        <strain evidence="3">HHB-11173 SS5</strain>
    </source>
</reference>
<protein>
    <recommendedName>
        <fullName evidence="4">CxC1-like cysteine cluster associated with KDZ transposases domain-containing protein</fullName>
    </recommendedName>
</protein>
<evidence type="ECO:0008006" key="4">
    <source>
        <dbReference type="Google" id="ProtNLM"/>
    </source>
</evidence>
<feature type="non-terminal residue" evidence="2">
    <location>
        <position position="1"/>
    </location>
</feature>
<gene>
    <name evidence="2" type="ORF">PUNSTDRAFT_77692</name>
</gene>
<dbReference type="KEGG" id="psq:PUNSTDRAFT_77692"/>
<evidence type="ECO:0000313" key="2">
    <source>
        <dbReference type="EMBL" id="EIN03795.1"/>
    </source>
</evidence>
<dbReference type="HOGENOM" id="CLU_004552_5_0_1"/>
<dbReference type="Proteomes" id="UP000054196">
    <property type="component" value="Unassembled WGS sequence"/>
</dbReference>
<sequence length="168" mass="18280">GYFPCAPKAPSVAFDINMLELMAALFLRVAPNITAWASTLEAFLGARQFKLRTRHSVRRRLGNALNWYTYLTDHVQAEINSVINLARTKILTTNLSSEHRGPESSSDAQTKSADCQAPESVSSNQPPRSSKHTFSAGSHAEAGRASAYLRSRCPLCFGGTGQHDKSVG</sequence>
<dbReference type="GeneID" id="18885741"/>
<dbReference type="OrthoDB" id="3200967at2759"/>
<name>R7S095_PUNST</name>